<dbReference type="PANTHER" id="PTHR43194">
    <property type="entry name" value="HYDROLASE ALPHA/BETA FOLD FAMILY"/>
    <property type="match status" value="1"/>
</dbReference>
<evidence type="ECO:0000259" key="1">
    <source>
        <dbReference type="Pfam" id="PF12697"/>
    </source>
</evidence>
<dbReference type="EMBL" id="AP023396">
    <property type="protein sequence ID" value="BCK53530.1"/>
    <property type="molecule type" value="Genomic_DNA"/>
</dbReference>
<dbReference type="KEGG" id="nwl:NWFMUON74_13020"/>
<dbReference type="Pfam" id="PF12697">
    <property type="entry name" value="Abhydrolase_6"/>
    <property type="match status" value="1"/>
</dbReference>
<dbReference type="InterPro" id="IPR000639">
    <property type="entry name" value="Epox_hydrolase-like"/>
</dbReference>
<evidence type="ECO:0000313" key="3">
    <source>
        <dbReference type="Proteomes" id="UP000516173"/>
    </source>
</evidence>
<dbReference type="PRINTS" id="PR00412">
    <property type="entry name" value="EPOXHYDRLASE"/>
</dbReference>
<dbReference type="Proteomes" id="UP000516173">
    <property type="component" value="Chromosome"/>
</dbReference>
<name>A0A7G1KEW0_9NOCA</name>
<dbReference type="InterPro" id="IPR050228">
    <property type="entry name" value="Carboxylesterase_BioH"/>
</dbReference>
<evidence type="ECO:0000313" key="2">
    <source>
        <dbReference type="EMBL" id="BCK53530.1"/>
    </source>
</evidence>
<dbReference type="Gene3D" id="3.40.50.1820">
    <property type="entry name" value="alpha/beta hydrolase"/>
    <property type="match status" value="1"/>
</dbReference>
<protein>
    <submittedName>
        <fullName evidence="2">Alpha/beta hydrolase fold protein</fullName>
    </submittedName>
</protein>
<proteinExistence type="predicted"/>
<dbReference type="InterPro" id="IPR000073">
    <property type="entry name" value="AB_hydrolase_1"/>
</dbReference>
<dbReference type="PANTHER" id="PTHR43194:SF2">
    <property type="entry name" value="PEROXISOMAL MEMBRANE PROTEIN LPX1"/>
    <property type="match status" value="1"/>
</dbReference>
<organism evidence="2 3">
    <name type="scientific">Nocardia wallacei</name>
    <dbReference type="NCBI Taxonomy" id="480035"/>
    <lineage>
        <taxon>Bacteria</taxon>
        <taxon>Bacillati</taxon>
        <taxon>Actinomycetota</taxon>
        <taxon>Actinomycetes</taxon>
        <taxon>Mycobacteriales</taxon>
        <taxon>Nocardiaceae</taxon>
        <taxon>Nocardia</taxon>
    </lineage>
</organism>
<keyword evidence="3" id="KW-1185">Reference proteome</keyword>
<dbReference type="InterPro" id="IPR029058">
    <property type="entry name" value="AB_hydrolase_fold"/>
</dbReference>
<reference evidence="2 3" key="1">
    <citation type="submission" date="2020-08" db="EMBL/GenBank/DDBJ databases">
        <title>Genome Sequencing of Nocardia wallacei strain FMUON74 and assembly.</title>
        <authorList>
            <person name="Toyokawa M."/>
            <person name="Uesaka K."/>
        </authorList>
    </citation>
    <scope>NUCLEOTIDE SEQUENCE [LARGE SCALE GENOMIC DNA]</scope>
    <source>
        <strain evidence="2 3">FMUON74</strain>
    </source>
</reference>
<accession>A0A7G1KEW0</accession>
<sequence>MKKVDIGGIDVAYRDEGRVDGTPIVLSHSLFFDSSMFEELAARYVARGFRVVAYDHPGQGRSGDATTDQLAVDALTSVAAGLINRLDLGPVHFVGNSLGGMVAVRLVARRPELLRSAVALGSSARSEQKVVEYAPLATHLTAHGASERADIISTIMFGDDTLAENGEIVRRWRDHITALPPRIGPAVKGVIYRGDMDNELRLERAAGSRVVPVLAIAGEQDHAYEPAIAADHMAAATAGRSVVLPGCGHSVALEKPNEVFEETIEFFAETTEPGAV</sequence>
<dbReference type="AlphaFoldDB" id="A0A7G1KEW0"/>
<keyword evidence="2" id="KW-0378">Hydrolase</keyword>
<dbReference type="PRINTS" id="PR00111">
    <property type="entry name" value="ABHYDROLASE"/>
</dbReference>
<feature type="domain" description="AB hydrolase-1" evidence="1">
    <location>
        <begin position="24"/>
        <end position="261"/>
    </location>
</feature>
<gene>
    <name evidence="2" type="ORF">NWFMUON74_13020</name>
</gene>
<dbReference type="SUPFAM" id="SSF53474">
    <property type="entry name" value="alpha/beta-Hydrolases"/>
    <property type="match status" value="1"/>
</dbReference>
<dbReference type="GO" id="GO:0016787">
    <property type="term" value="F:hydrolase activity"/>
    <property type="evidence" value="ECO:0007669"/>
    <property type="project" value="UniProtKB-KW"/>
</dbReference>